<feature type="region of interest" description="Disordered" evidence="1">
    <location>
        <begin position="69"/>
        <end position="115"/>
    </location>
</feature>
<feature type="region of interest" description="Disordered" evidence="1">
    <location>
        <begin position="1"/>
        <end position="39"/>
    </location>
</feature>
<comment type="caution">
    <text evidence="2">The sequence shown here is derived from an EMBL/GenBank/DDBJ whole genome shotgun (WGS) entry which is preliminary data.</text>
</comment>
<organism evidence="2 3">
    <name type="scientific">Batillaria attramentaria</name>
    <dbReference type="NCBI Taxonomy" id="370345"/>
    <lineage>
        <taxon>Eukaryota</taxon>
        <taxon>Metazoa</taxon>
        <taxon>Spiralia</taxon>
        <taxon>Lophotrochozoa</taxon>
        <taxon>Mollusca</taxon>
        <taxon>Gastropoda</taxon>
        <taxon>Caenogastropoda</taxon>
        <taxon>Sorbeoconcha</taxon>
        <taxon>Cerithioidea</taxon>
        <taxon>Batillariidae</taxon>
        <taxon>Batillaria</taxon>
    </lineage>
</organism>
<evidence type="ECO:0000256" key="1">
    <source>
        <dbReference type="SAM" id="MobiDB-lite"/>
    </source>
</evidence>
<proteinExistence type="predicted"/>
<dbReference type="Proteomes" id="UP001519460">
    <property type="component" value="Unassembled WGS sequence"/>
</dbReference>
<feature type="compositionally biased region" description="Low complexity" evidence="1">
    <location>
        <begin position="86"/>
        <end position="99"/>
    </location>
</feature>
<gene>
    <name evidence="2" type="ORF">BaRGS_00025171</name>
</gene>
<feature type="non-terminal residue" evidence="2">
    <location>
        <position position="170"/>
    </location>
</feature>
<protein>
    <submittedName>
        <fullName evidence="2">Uncharacterized protein</fullName>
    </submittedName>
</protein>
<dbReference type="AlphaFoldDB" id="A0ABD0K966"/>
<feature type="region of interest" description="Disordered" evidence="1">
    <location>
        <begin position="132"/>
        <end position="170"/>
    </location>
</feature>
<keyword evidence="3" id="KW-1185">Reference proteome</keyword>
<name>A0ABD0K966_9CAEN</name>
<reference evidence="2 3" key="1">
    <citation type="journal article" date="2023" name="Sci. Data">
        <title>Genome assembly of the Korean intertidal mud-creeper Batillaria attramentaria.</title>
        <authorList>
            <person name="Patra A.K."/>
            <person name="Ho P.T."/>
            <person name="Jun S."/>
            <person name="Lee S.J."/>
            <person name="Kim Y."/>
            <person name="Won Y.J."/>
        </authorList>
    </citation>
    <scope>NUCLEOTIDE SEQUENCE [LARGE SCALE GENOMIC DNA]</scope>
    <source>
        <strain evidence="2">Wonlab-2016</strain>
    </source>
</reference>
<sequence length="170" mass="19023">MGGLARPDQNLYESLRTQDERNRERQKMSRQRGLSGCFRTPLPENGGLALIPASGYFVCSMGLHTPERARWNTRPITTRTKKLPLQTSPQSQTRPPTTSDPVPTKQASPKGRLKTWQAGGYVAWDRTLKPRFTEGEMAEIQDERDTGPLRAAYDNDGGGGTRIRRLPDSV</sequence>
<accession>A0ABD0K966</accession>
<evidence type="ECO:0000313" key="3">
    <source>
        <dbReference type="Proteomes" id="UP001519460"/>
    </source>
</evidence>
<feature type="compositionally biased region" description="Basic and acidic residues" evidence="1">
    <location>
        <begin position="16"/>
        <end position="27"/>
    </location>
</feature>
<evidence type="ECO:0000313" key="2">
    <source>
        <dbReference type="EMBL" id="KAK7483618.1"/>
    </source>
</evidence>
<dbReference type="EMBL" id="JACVVK020000224">
    <property type="protein sequence ID" value="KAK7483618.1"/>
    <property type="molecule type" value="Genomic_DNA"/>
</dbReference>